<evidence type="ECO:0000256" key="1">
    <source>
        <dbReference type="SAM" id="Phobius"/>
    </source>
</evidence>
<keyword evidence="3" id="KW-1185">Reference proteome</keyword>
<keyword evidence="1" id="KW-1133">Transmembrane helix</keyword>
<dbReference type="RefSeq" id="WP_380744646.1">
    <property type="nucleotide sequence ID" value="NZ_JBHTLI010000001.1"/>
</dbReference>
<gene>
    <name evidence="2" type="ORF">ACFQ3Q_08035</name>
</gene>
<evidence type="ECO:0000313" key="2">
    <source>
        <dbReference type="EMBL" id="MFD1095693.1"/>
    </source>
</evidence>
<keyword evidence="1" id="KW-0812">Transmembrane</keyword>
<accession>A0ABW3NPG6</accession>
<sequence>MKKNHSAYHKNPGFKTPDNYFEEFEEDFLEMVNIADSAGLNEAEKLKSPGYRVPEDYFENLDFVFSAEQRENDPKVISISTKEILYYVAGIAAILIAVFGTVNLEEEPENSWNNVEVSALENYIDEAYDDGYIELSTSEVSSAVFGEGYTIDPTNFNELDSDAALDYIDENVEDPVYILE</sequence>
<feature type="transmembrane region" description="Helical" evidence="1">
    <location>
        <begin position="84"/>
        <end position="104"/>
    </location>
</feature>
<proteinExistence type="predicted"/>
<organism evidence="2 3">
    <name type="scientific">Salegentibacter chungangensis</name>
    <dbReference type="NCBI Taxonomy" id="1335724"/>
    <lineage>
        <taxon>Bacteria</taxon>
        <taxon>Pseudomonadati</taxon>
        <taxon>Bacteroidota</taxon>
        <taxon>Flavobacteriia</taxon>
        <taxon>Flavobacteriales</taxon>
        <taxon>Flavobacteriaceae</taxon>
        <taxon>Salegentibacter</taxon>
    </lineage>
</organism>
<dbReference type="EMBL" id="JBHTLI010000001">
    <property type="protein sequence ID" value="MFD1095693.1"/>
    <property type="molecule type" value="Genomic_DNA"/>
</dbReference>
<protein>
    <submittedName>
        <fullName evidence="2">Uncharacterized protein</fullName>
    </submittedName>
</protein>
<dbReference type="Proteomes" id="UP001597131">
    <property type="component" value="Unassembled WGS sequence"/>
</dbReference>
<keyword evidence="1" id="KW-0472">Membrane</keyword>
<reference evidence="3" key="1">
    <citation type="journal article" date="2019" name="Int. J. Syst. Evol. Microbiol.">
        <title>The Global Catalogue of Microorganisms (GCM) 10K type strain sequencing project: providing services to taxonomists for standard genome sequencing and annotation.</title>
        <authorList>
            <consortium name="The Broad Institute Genomics Platform"/>
            <consortium name="The Broad Institute Genome Sequencing Center for Infectious Disease"/>
            <person name="Wu L."/>
            <person name="Ma J."/>
        </authorList>
    </citation>
    <scope>NUCLEOTIDE SEQUENCE [LARGE SCALE GENOMIC DNA]</scope>
    <source>
        <strain evidence="3">CCUG 64793</strain>
    </source>
</reference>
<comment type="caution">
    <text evidence="2">The sequence shown here is derived from an EMBL/GenBank/DDBJ whole genome shotgun (WGS) entry which is preliminary data.</text>
</comment>
<name>A0ABW3NPG6_9FLAO</name>
<evidence type="ECO:0000313" key="3">
    <source>
        <dbReference type="Proteomes" id="UP001597131"/>
    </source>
</evidence>